<keyword evidence="1" id="KW-0732">Signal</keyword>
<sequence length="180" mass="19822">MLALLPLLTLPFLTVTTHAQSNNGFEGIGALMVVRFSGDIRTTDPKDTIGCISPEGRFQSIYWGCGFFTFSGKTGDPLKSYTDSSKTCSFLDQTSEPGRPASSVFYALKCGNGPTNGQPESWYSLPEGGEPWVWWGNLNYQYKVREIPEPAKDVGLWPQNGAPEDANVTVLLHWTRLDGH</sequence>
<name>A0A6A6JGB7_WESOR</name>
<evidence type="ECO:0000256" key="1">
    <source>
        <dbReference type="SAM" id="SignalP"/>
    </source>
</evidence>
<protein>
    <submittedName>
        <fullName evidence="2">Uncharacterized protein</fullName>
    </submittedName>
</protein>
<organism evidence="2 3">
    <name type="scientific">Westerdykella ornata</name>
    <dbReference type="NCBI Taxonomy" id="318751"/>
    <lineage>
        <taxon>Eukaryota</taxon>
        <taxon>Fungi</taxon>
        <taxon>Dikarya</taxon>
        <taxon>Ascomycota</taxon>
        <taxon>Pezizomycotina</taxon>
        <taxon>Dothideomycetes</taxon>
        <taxon>Pleosporomycetidae</taxon>
        <taxon>Pleosporales</taxon>
        <taxon>Sporormiaceae</taxon>
        <taxon>Westerdykella</taxon>
    </lineage>
</organism>
<reference evidence="2" key="1">
    <citation type="journal article" date="2020" name="Stud. Mycol.">
        <title>101 Dothideomycetes genomes: a test case for predicting lifestyles and emergence of pathogens.</title>
        <authorList>
            <person name="Haridas S."/>
            <person name="Albert R."/>
            <person name="Binder M."/>
            <person name="Bloem J."/>
            <person name="Labutti K."/>
            <person name="Salamov A."/>
            <person name="Andreopoulos B."/>
            <person name="Baker S."/>
            <person name="Barry K."/>
            <person name="Bills G."/>
            <person name="Bluhm B."/>
            <person name="Cannon C."/>
            <person name="Castanera R."/>
            <person name="Culley D."/>
            <person name="Daum C."/>
            <person name="Ezra D."/>
            <person name="Gonzalez J."/>
            <person name="Henrissat B."/>
            <person name="Kuo A."/>
            <person name="Liang C."/>
            <person name="Lipzen A."/>
            <person name="Lutzoni F."/>
            <person name="Magnuson J."/>
            <person name="Mondo S."/>
            <person name="Nolan M."/>
            <person name="Ohm R."/>
            <person name="Pangilinan J."/>
            <person name="Park H.-J."/>
            <person name="Ramirez L."/>
            <person name="Alfaro M."/>
            <person name="Sun H."/>
            <person name="Tritt A."/>
            <person name="Yoshinaga Y."/>
            <person name="Zwiers L.-H."/>
            <person name="Turgeon B."/>
            <person name="Goodwin S."/>
            <person name="Spatafora J."/>
            <person name="Crous P."/>
            <person name="Grigoriev I."/>
        </authorList>
    </citation>
    <scope>NUCLEOTIDE SEQUENCE</scope>
    <source>
        <strain evidence="2">CBS 379.55</strain>
    </source>
</reference>
<dbReference type="Proteomes" id="UP000800097">
    <property type="component" value="Unassembled WGS sequence"/>
</dbReference>
<feature type="signal peptide" evidence="1">
    <location>
        <begin position="1"/>
        <end position="19"/>
    </location>
</feature>
<dbReference type="EMBL" id="ML986496">
    <property type="protein sequence ID" value="KAF2275591.1"/>
    <property type="molecule type" value="Genomic_DNA"/>
</dbReference>
<dbReference type="GeneID" id="54555897"/>
<dbReference type="RefSeq" id="XP_033653130.1">
    <property type="nucleotide sequence ID" value="XM_033802722.1"/>
</dbReference>
<evidence type="ECO:0000313" key="2">
    <source>
        <dbReference type="EMBL" id="KAF2275591.1"/>
    </source>
</evidence>
<gene>
    <name evidence="2" type="ORF">EI97DRAFT_501784</name>
</gene>
<proteinExistence type="predicted"/>
<keyword evidence="3" id="KW-1185">Reference proteome</keyword>
<evidence type="ECO:0000313" key="3">
    <source>
        <dbReference type="Proteomes" id="UP000800097"/>
    </source>
</evidence>
<accession>A0A6A6JGB7</accession>
<dbReference type="AlphaFoldDB" id="A0A6A6JGB7"/>
<feature type="chain" id="PRO_5025634569" evidence="1">
    <location>
        <begin position="20"/>
        <end position="180"/>
    </location>
</feature>